<organism evidence="8 9">
    <name type="scientific">Mucilaginibacter pedocola</name>
    <dbReference type="NCBI Taxonomy" id="1792845"/>
    <lineage>
        <taxon>Bacteria</taxon>
        <taxon>Pseudomonadati</taxon>
        <taxon>Bacteroidota</taxon>
        <taxon>Sphingobacteriia</taxon>
        <taxon>Sphingobacteriales</taxon>
        <taxon>Sphingobacteriaceae</taxon>
        <taxon>Mucilaginibacter</taxon>
    </lineage>
</organism>
<dbReference type="Pfam" id="PF14322">
    <property type="entry name" value="SusD-like_3"/>
    <property type="match status" value="1"/>
</dbReference>
<comment type="subcellular location">
    <subcellularLocation>
        <location evidence="1">Cell outer membrane</location>
    </subcellularLocation>
</comment>
<keyword evidence="5" id="KW-0998">Cell outer membrane</keyword>
<comment type="similarity">
    <text evidence="2">Belongs to the SusD family.</text>
</comment>
<protein>
    <recommendedName>
        <fullName evidence="10">Carbohydrate-binding protein SusD</fullName>
    </recommendedName>
</protein>
<dbReference type="RefSeq" id="WP_078351005.1">
    <property type="nucleotide sequence ID" value="NZ_MBTF01000037.1"/>
</dbReference>
<comment type="caution">
    <text evidence="8">The sequence shown here is derived from an EMBL/GenBank/DDBJ whole genome shotgun (WGS) entry which is preliminary data.</text>
</comment>
<keyword evidence="4" id="KW-0472">Membrane</keyword>
<dbReference type="Proteomes" id="UP000189739">
    <property type="component" value="Unassembled WGS sequence"/>
</dbReference>
<reference evidence="8 9" key="1">
    <citation type="submission" date="2016-07" db="EMBL/GenBank/DDBJ databases">
        <title>Genomic analysis of zinc-resistant bacterium Mucilaginibacter pedocola TBZ30.</title>
        <authorList>
            <person name="Huang J."/>
            <person name="Tang J."/>
        </authorList>
    </citation>
    <scope>NUCLEOTIDE SEQUENCE [LARGE SCALE GENOMIC DNA]</scope>
    <source>
        <strain evidence="8 9">TBZ30</strain>
    </source>
</reference>
<evidence type="ECO:0000256" key="2">
    <source>
        <dbReference type="ARBA" id="ARBA00006275"/>
    </source>
</evidence>
<dbReference type="InterPro" id="IPR012944">
    <property type="entry name" value="SusD_RagB_dom"/>
</dbReference>
<dbReference type="AlphaFoldDB" id="A0A1S9P837"/>
<accession>A0A1S9P837</accession>
<gene>
    <name evidence="8" type="ORF">BC343_16555</name>
</gene>
<name>A0A1S9P837_9SPHI</name>
<dbReference type="GO" id="GO:0009279">
    <property type="term" value="C:cell outer membrane"/>
    <property type="evidence" value="ECO:0007669"/>
    <property type="project" value="UniProtKB-SubCell"/>
</dbReference>
<dbReference type="PROSITE" id="PS51257">
    <property type="entry name" value="PROKAR_LIPOPROTEIN"/>
    <property type="match status" value="1"/>
</dbReference>
<evidence type="ECO:0000313" key="8">
    <source>
        <dbReference type="EMBL" id="OOQ57130.1"/>
    </source>
</evidence>
<evidence type="ECO:0000313" key="9">
    <source>
        <dbReference type="Proteomes" id="UP000189739"/>
    </source>
</evidence>
<dbReference type="Gene3D" id="1.25.40.390">
    <property type="match status" value="1"/>
</dbReference>
<dbReference type="InterPro" id="IPR011990">
    <property type="entry name" value="TPR-like_helical_dom_sf"/>
</dbReference>
<evidence type="ECO:0000256" key="4">
    <source>
        <dbReference type="ARBA" id="ARBA00023136"/>
    </source>
</evidence>
<dbReference type="STRING" id="1792845.BC343_16555"/>
<dbReference type="SUPFAM" id="SSF48452">
    <property type="entry name" value="TPR-like"/>
    <property type="match status" value="1"/>
</dbReference>
<dbReference type="Pfam" id="PF07980">
    <property type="entry name" value="SusD_RagB"/>
    <property type="match status" value="1"/>
</dbReference>
<dbReference type="InterPro" id="IPR033985">
    <property type="entry name" value="SusD-like_N"/>
</dbReference>
<keyword evidence="3" id="KW-0732">Signal</keyword>
<evidence type="ECO:0000256" key="3">
    <source>
        <dbReference type="ARBA" id="ARBA00022729"/>
    </source>
</evidence>
<feature type="domain" description="RagB/SusD" evidence="6">
    <location>
        <begin position="424"/>
        <end position="591"/>
    </location>
</feature>
<feature type="domain" description="SusD-like N-terminal" evidence="7">
    <location>
        <begin position="101"/>
        <end position="221"/>
    </location>
</feature>
<evidence type="ECO:0000256" key="5">
    <source>
        <dbReference type="ARBA" id="ARBA00023237"/>
    </source>
</evidence>
<evidence type="ECO:0008006" key="10">
    <source>
        <dbReference type="Google" id="ProtNLM"/>
    </source>
</evidence>
<sequence length="592" mass="66078">MKKLSIIKSFRGKIFLACLFTFMLASCRLNEKVYDFVSPEEVGDSDAAADKWALGAYNELSLMFRFSEFPAVLEYDCDYTTGPSWAFGELGAGNFQGNSKQTDPLWTYSYVLIRRANRAIANIDKMTKANATYKQNVIGEMYFLKAFSYFLLVRAYGDVPIFKKAVDDGENLFQPRQPIKDVYAHIIDLATQAKDMMYTNAKATPGRATAGAAAALLAKVYATIGSASMASGQVIVRGGKPFDLVSNVQVRTLPSPITFQKKRVKGYESFDSKAYYKLAMDMAAEVIKGTYGSYKLANFNEMWTITGKNINEHIFSVQGYMGDADLGNHLTRDFAGLMANNQITTGMWYGLRDHWYKLFEPQDLRITDGVTHRWSRSFDFANHIGTFYPNNDEYRKKALGYDEQTGVDGDGKPIIVHHPAVAPYNDGLNYGSGTDANYIAFLNKFAYPSDRTKDQSDVNYPFLRFADIKLIYAEAANEYNGGPTSDALTALNDVRLRSNATAKKLAGDGNVGSLVAFRSAVLEERAMELALEGDRRWDLIRWGIYLDVMNSIQGNDEVGVTKVRAERNLLYPLPISEVSTNTAIQGNNPGWN</sequence>
<proteinExistence type="inferred from homology"/>
<dbReference type="EMBL" id="MBTF01000037">
    <property type="protein sequence ID" value="OOQ57130.1"/>
    <property type="molecule type" value="Genomic_DNA"/>
</dbReference>
<evidence type="ECO:0000259" key="7">
    <source>
        <dbReference type="Pfam" id="PF14322"/>
    </source>
</evidence>
<evidence type="ECO:0000259" key="6">
    <source>
        <dbReference type="Pfam" id="PF07980"/>
    </source>
</evidence>
<keyword evidence="9" id="KW-1185">Reference proteome</keyword>
<evidence type="ECO:0000256" key="1">
    <source>
        <dbReference type="ARBA" id="ARBA00004442"/>
    </source>
</evidence>